<name>A0A532V5G5_UNCL8</name>
<evidence type="ECO:0000256" key="5">
    <source>
        <dbReference type="ARBA" id="ARBA00023136"/>
    </source>
</evidence>
<organism evidence="10 11">
    <name type="scientific">candidate division LCP-89 bacterium B3_LCP</name>
    <dbReference type="NCBI Taxonomy" id="2012998"/>
    <lineage>
        <taxon>Bacteria</taxon>
        <taxon>Pseudomonadati</taxon>
        <taxon>Bacteria division LCP-89</taxon>
    </lineage>
</organism>
<dbReference type="Proteomes" id="UP000319619">
    <property type="component" value="Unassembled WGS sequence"/>
</dbReference>
<evidence type="ECO:0000259" key="8">
    <source>
        <dbReference type="Pfam" id="PF02687"/>
    </source>
</evidence>
<dbReference type="EMBL" id="NJBN01000001">
    <property type="protein sequence ID" value="TKJ42372.1"/>
    <property type="molecule type" value="Genomic_DNA"/>
</dbReference>
<evidence type="ECO:0000256" key="2">
    <source>
        <dbReference type="ARBA" id="ARBA00022475"/>
    </source>
</evidence>
<evidence type="ECO:0000313" key="11">
    <source>
        <dbReference type="Proteomes" id="UP000319619"/>
    </source>
</evidence>
<feature type="domain" description="ABC3 transporter permease C-terminal" evidence="8">
    <location>
        <begin position="288"/>
        <end position="400"/>
    </location>
</feature>
<evidence type="ECO:0000256" key="4">
    <source>
        <dbReference type="ARBA" id="ARBA00022989"/>
    </source>
</evidence>
<feature type="domain" description="MacB-like periplasmic core" evidence="9">
    <location>
        <begin position="21"/>
        <end position="246"/>
    </location>
</feature>
<dbReference type="InterPro" id="IPR050250">
    <property type="entry name" value="Macrolide_Exporter_MacB"/>
</dbReference>
<evidence type="ECO:0000256" key="3">
    <source>
        <dbReference type="ARBA" id="ARBA00022692"/>
    </source>
</evidence>
<gene>
    <name evidence="10" type="ORF">CEE37_01445</name>
</gene>
<comment type="subcellular location">
    <subcellularLocation>
        <location evidence="1">Cell membrane</location>
        <topology evidence="1">Multi-pass membrane protein</topology>
    </subcellularLocation>
</comment>
<dbReference type="AlphaFoldDB" id="A0A532V5G5"/>
<keyword evidence="5 7" id="KW-0472">Membrane</keyword>
<dbReference type="GO" id="GO:0022857">
    <property type="term" value="F:transmembrane transporter activity"/>
    <property type="evidence" value="ECO:0007669"/>
    <property type="project" value="TreeGrafter"/>
</dbReference>
<reference evidence="10 11" key="1">
    <citation type="submission" date="2017-06" db="EMBL/GenBank/DDBJ databases">
        <title>Novel microbial phyla capable of carbon fixation and sulfur reduction in deep-sea sediments.</title>
        <authorList>
            <person name="Huang J."/>
            <person name="Baker B."/>
            <person name="Wang Y."/>
        </authorList>
    </citation>
    <scope>NUCLEOTIDE SEQUENCE [LARGE SCALE GENOMIC DNA]</scope>
    <source>
        <strain evidence="10">B3_LCP</strain>
    </source>
</reference>
<keyword evidence="2" id="KW-1003">Cell membrane</keyword>
<evidence type="ECO:0000313" key="10">
    <source>
        <dbReference type="EMBL" id="TKJ42372.1"/>
    </source>
</evidence>
<comment type="similarity">
    <text evidence="6">Belongs to the ABC-4 integral membrane protein family.</text>
</comment>
<evidence type="ECO:0000256" key="1">
    <source>
        <dbReference type="ARBA" id="ARBA00004651"/>
    </source>
</evidence>
<feature type="transmembrane region" description="Helical" evidence="7">
    <location>
        <begin position="279"/>
        <end position="308"/>
    </location>
</feature>
<accession>A0A532V5G5</accession>
<dbReference type="InterPro" id="IPR003838">
    <property type="entry name" value="ABC3_permease_C"/>
</dbReference>
<dbReference type="PANTHER" id="PTHR30572">
    <property type="entry name" value="MEMBRANE COMPONENT OF TRANSPORTER-RELATED"/>
    <property type="match status" value="1"/>
</dbReference>
<evidence type="ECO:0000259" key="9">
    <source>
        <dbReference type="Pfam" id="PF12704"/>
    </source>
</evidence>
<dbReference type="Pfam" id="PF12704">
    <property type="entry name" value="MacB_PCD"/>
    <property type="match status" value="1"/>
</dbReference>
<dbReference type="InterPro" id="IPR025857">
    <property type="entry name" value="MacB_PCD"/>
</dbReference>
<feature type="transmembrane region" description="Helical" evidence="7">
    <location>
        <begin position="329"/>
        <end position="358"/>
    </location>
</feature>
<evidence type="ECO:0000256" key="6">
    <source>
        <dbReference type="ARBA" id="ARBA00038076"/>
    </source>
</evidence>
<feature type="transmembrane region" description="Helical" evidence="7">
    <location>
        <begin position="370"/>
        <end position="390"/>
    </location>
</feature>
<keyword evidence="3 7" id="KW-0812">Transmembrane</keyword>
<protein>
    <submittedName>
        <fullName evidence="10">Peptide ABC transporter permease</fullName>
    </submittedName>
</protein>
<keyword evidence="4 7" id="KW-1133">Transmembrane helix</keyword>
<evidence type="ECO:0000256" key="7">
    <source>
        <dbReference type="SAM" id="Phobius"/>
    </source>
</evidence>
<sequence>MLILESIRMALSAIITHKLRSFLTLLGVIIGVMTIIGMMTVIRGLQLQIEKQMTQLTTDVFQLQRFDSGISFDGDRRDRTRPKLTLEEAEAIAEHCPSVSLVGPEVWKFGQWVTRGKERTNPNMVIAGGYPEFAPNNGYSIDKGRFISYDDVEHSRRIVVIGSDLVKKLFPFDDPLDKQIRLGTGRFRVVGVFEEMGSSFGNTRDNRVVMPFSTFQNLYGKRRSINVTVKAKSSEVFEQAKEEVIALMRNMRGLKSHEPNNFAIWSPDNLIDDFNQMTFWVKVAAIGICAISLLVAGIGIMNIMLVSVTERTREIGVRMAIGAKKVNILWQFLVEAVILSEVGGIIGVVIGIILPIWAGKAFNIPAAVPLWAIVLGLVFCSFVGIVFGLWPALRAAKLDPVEALRCE</sequence>
<feature type="transmembrane region" description="Helical" evidence="7">
    <location>
        <begin position="21"/>
        <end position="42"/>
    </location>
</feature>
<dbReference type="GO" id="GO:0005886">
    <property type="term" value="C:plasma membrane"/>
    <property type="evidence" value="ECO:0007669"/>
    <property type="project" value="UniProtKB-SubCell"/>
</dbReference>
<comment type="caution">
    <text evidence="10">The sequence shown here is derived from an EMBL/GenBank/DDBJ whole genome shotgun (WGS) entry which is preliminary data.</text>
</comment>
<dbReference type="PANTHER" id="PTHR30572:SF4">
    <property type="entry name" value="ABC TRANSPORTER PERMEASE YTRF"/>
    <property type="match status" value="1"/>
</dbReference>
<proteinExistence type="inferred from homology"/>
<dbReference type="Pfam" id="PF02687">
    <property type="entry name" value="FtsX"/>
    <property type="match status" value="1"/>
</dbReference>